<accession>A0A174HEG7</accession>
<keyword evidence="5" id="KW-0902">Two-component regulatory system</keyword>
<protein>
    <recommendedName>
        <fullName evidence="2">histidine kinase</fullName>
        <ecNumber evidence="2">2.7.13.3</ecNumber>
    </recommendedName>
</protein>
<feature type="transmembrane region" description="Helical" evidence="6">
    <location>
        <begin position="92"/>
        <end position="110"/>
    </location>
</feature>
<reference evidence="7 8" key="1">
    <citation type="submission" date="2015-09" db="EMBL/GenBank/DDBJ databases">
        <authorList>
            <consortium name="Pathogen Informatics"/>
        </authorList>
    </citation>
    <scope>NUCLEOTIDE SEQUENCE [LARGE SCALE GENOMIC DNA]</scope>
    <source>
        <strain evidence="7 8">2789STDY5834876</strain>
    </source>
</reference>
<keyword evidence="4 7" id="KW-0418">Kinase</keyword>
<organism evidence="7 8">
    <name type="scientific">Faecalicatena contorta</name>
    <dbReference type="NCBI Taxonomy" id="39482"/>
    <lineage>
        <taxon>Bacteria</taxon>
        <taxon>Bacillati</taxon>
        <taxon>Bacillota</taxon>
        <taxon>Clostridia</taxon>
        <taxon>Lachnospirales</taxon>
        <taxon>Lachnospiraceae</taxon>
        <taxon>Faecalicatena</taxon>
    </lineage>
</organism>
<feature type="transmembrane region" description="Helical" evidence="6">
    <location>
        <begin position="61"/>
        <end position="80"/>
    </location>
</feature>
<sequence length="519" mass="59640">MKNTVLQRIFLVNYILLILYMSWHLNERQTGLESRIPLLFASLLMIDITYISACNMKENKVVLLFCGLLALDGWYVLLSFEEDLAESFVFNALSPIICYVSVKFFLMFLFQGSGYHFRKPVNVILLATCIGSLAGICMPDRIYAGLYGLQFLASWFSCLFIIIVHWKRTVFVLKSEWKCILFSVAIIGVSFLIYFFTTLEIKNHISNFGIYLPMLLFFISVHGIIRKEHNSYPISTIFSGIQALEILGVSLSLLVLITLSAGWEYEELMIAVNVLFVILYMCNIILERNLKQDESKMVKASKYNAALRQLRQEELLKTEFANFLHDDVLQDLLSVKNMTTKAHRPEVRDLIIETLDKLNIHIREQMQDYHPVILKTLTAKENYQNLIEDVSQTFPQRNIAVSFECSDALFLVEPYHLLIYRLLKELLTNVYKHSDGNRAWITLIQENSMIELWISDNGTAHADLLISADKEKHKGIVSAAEQVNNMDGTMEILDSAPQGVCIHIRIPMKGEGSYQYFIS</sequence>
<feature type="transmembrane region" description="Helical" evidence="6">
    <location>
        <begin position="35"/>
        <end position="54"/>
    </location>
</feature>
<keyword evidence="6" id="KW-1133">Transmembrane helix</keyword>
<dbReference type="GO" id="GO:0000160">
    <property type="term" value="P:phosphorelay signal transduction system"/>
    <property type="evidence" value="ECO:0007669"/>
    <property type="project" value="UniProtKB-KW"/>
</dbReference>
<dbReference type="EMBL" id="CYZU01000031">
    <property type="protein sequence ID" value="CUO73244.1"/>
    <property type="molecule type" value="Genomic_DNA"/>
</dbReference>
<dbReference type="GO" id="GO:0004673">
    <property type="term" value="F:protein histidine kinase activity"/>
    <property type="evidence" value="ECO:0007669"/>
    <property type="project" value="UniProtKB-EC"/>
</dbReference>
<evidence type="ECO:0000256" key="1">
    <source>
        <dbReference type="ARBA" id="ARBA00000085"/>
    </source>
</evidence>
<dbReference type="InterPro" id="IPR050482">
    <property type="entry name" value="Sensor_HK_TwoCompSys"/>
</dbReference>
<keyword evidence="6" id="KW-0812">Transmembrane</keyword>
<evidence type="ECO:0000256" key="5">
    <source>
        <dbReference type="ARBA" id="ARBA00023012"/>
    </source>
</evidence>
<keyword evidence="3" id="KW-0808">Transferase</keyword>
<feature type="transmembrane region" description="Helical" evidence="6">
    <location>
        <begin position="122"/>
        <end position="143"/>
    </location>
</feature>
<dbReference type="CDD" id="cd16917">
    <property type="entry name" value="HATPase_UhpB-NarQ-NarX-like"/>
    <property type="match status" value="1"/>
</dbReference>
<dbReference type="InterPro" id="IPR036890">
    <property type="entry name" value="HATPase_C_sf"/>
</dbReference>
<feature type="transmembrane region" description="Helical" evidence="6">
    <location>
        <begin position="5"/>
        <end position="23"/>
    </location>
</feature>
<dbReference type="STRING" id="39482.ERS852491_03115"/>
<evidence type="ECO:0000256" key="2">
    <source>
        <dbReference type="ARBA" id="ARBA00012438"/>
    </source>
</evidence>
<name>A0A174HEG7_9FIRM</name>
<dbReference type="Gene3D" id="3.30.565.10">
    <property type="entry name" value="Histidine kinase-like ATPase, C-terminal domain"/>
    <property type="match status" value="1"/>
</dbReference>
<evidence type="ECO:0000256" key="4">
    <source>
        <dbReference type="ARBA" id="ARBA00022777"/>
    </source>
</evidence>
<feature type="transmembrane region" description="Helical" evidence="6">
    <location>
        <begin position="149"/>
        <end position="167"/>
    </location>
</feature>
<evidence type="ECO:0000313" key="7">
    <source>
        <dbReference type="EMBL" id="CUO73244.1"/>
    </source>
</evidence>
<dbReference type="EC" id="2.7.13.3" evidence="2"/>
<proteinExistence type="predicted"/>
<comment type="catalytic activity">
    <reaction evidence="1">
        <text>ATP + protein L-histidine = ADP + protein N-phospho-L-histidine.</text>
        <dbReference type="EC" id="2.7.13.3"/>
    </reaction>
</comment>
<feature type="transmembrane region" description="Helical" evidence="6">
    <location>
        <begin position="237"/>
        <end position="262"/>
    </location>
</feature>
<gene>
    <name evidence="7" type="ORF">ERS852491_03115</name>
</gene>
<dbReference type="PANTHER" id="PTHR24421:SF10">
    <property type="entry name" value="NITRATE_NITRITE SENSOR PROTEIN NARQ"/>
    <property type="match status" value="1"/>
</dbReference>
<evidence type="ECO:0000256" key="3">
    <source>
        <dbReference type="ARBA" id="ARBA00022679"/>
    </source>
</evidence>
<dbReference type="Proteomes" id="UP000095544">
    <property type="component" value="Unassembled WGS sequence"/>
</dbReference>
<feature type="transmembrane region" description="Helical" evidence="6">
    <location>
        <begin position="268"/>
        <end position="286"/>
    </location>
</feature>
<keyword evidence="6" id="KW-0472">Membrane</keyword>
<evidence type="ECO:0000256" key="6">
    <source>
        <dbReference type="SAM" id="Phobius"/>
    </source>
</evidence>
<feature type="transmembrane region" description="Helical" evidence="6">
    <location>
        <begin position="179"/>
        <end position="196"/>
    </location>
</feature>
<evidence type="ECO:0000313" key="8">
    <source>
        <dbReference type="Proteomes" id="UP000095544"/>
    </source>
</evidence>
<dbReference type="OrthoDB" id="9768405at2"/>
<dbReference type="SUPFAM" id="SSF55874">
    <property type="entry name" value="ATPase domain of HSP90 chaperone/DNA topoisomerase II/histidine kinase"/>
    <property type="match status" value="1"/>
</dbReference>
<dbReference type="PANTHER" id="PTHR24421">
    <property type="entry name" value="NITRATE/NITRITE SENSOR PROTEIN NARX-RELATED"/>
    <property type="match status" value="1"/>
</dbReference>
<dbReference type="AlphaFoldDB" id="A0A174HEG7"/>
<feature type="transmembrane region" description="Helical" evidence="6">
    <location>
        <begin position="208"/>
        <end position="225"/>
    </location>
</feature>
<dbReference type="RefSeq" id="WP_055154071.1">
    <property type="nucleotide sequence ID" value="NZ_CYZU01000031.1"/>
</dbReference>